<dbReference type="FunFam" id="3.70.10.10:FF:000005">
    <property type="entry name" value="Cell cycle checkpoint control protein"/>
    <property type="match status" value="1"/>
</dbReference>
<dbReference type="Gene3D" id="3.70.10.10">
    <property type="match status" value="1"/>
</dbReference>
<dbReference type="InterPro" id="IPR046938">
    <property type="entry name" value="DNA_clamp_sf"/>
</dbReference>
<dbReference type="Bgee" id="ENSLOCG00000007310">
    <property type="expression patterns" value="Expressed in testis and 2 other cell types or tissues"/>
</dbReference>
<dbReference type="InterPro" id="IPR007268">
    <property type="entry name" value="Rad9/Ddc1"/>
</dbReference>
<dbReference type="AlphaFoldDB" id="W5MKE2"/>
<dbReference type="GO" id="GO:0000076">
    <property type="term" value="P:DNA replication checkpoint signaling"/>
    <property type="evidence" value="ECO:0000318"/>
    <property type="project" value="GO_Central"/>
</dbReference>
<proteinExistence type="inferred from homology"/>
<evidence type="ECO:0000256" key="7">
    <source>
        <dbReference type="ARBA" id="ARBA00022763"/>
    </source>
</evidence>
<dbReference type="PANTHER" id="PTHR15237:SF2">
    <property type="entry name" value="CELL CYCLE CHECKPOINT CONTROL PROTEIN RAD9B"/>
    <property type="match status" value="1"/>
</dbReference>
<dbReference type="Proteomes" id="UP000018468">
    <property type="component" value="Linkage group LG20"/>
</dbReference>
<evidence type="ECO:0000256" key="1">
    <source>
        <dbReference type="ARBA" id="ARBA00000493"/>
    </source>
</evidence>
<dbReference type="GO" id="GO:0031573">
    <property type="term" value="P:mitotic intra-S DNA damage checkpoint signaling"/>
    <property type="evidence" value="ECO:0000318"/>
    <property type="project" value="GO_Central"/>
</dbReference>
<dbReference type="GO" id="GO:0006281">
    <property type="term" value="P:DNA repair"/>
    <property type="evidence" value="ECO:0000318"/>
    <property type="project" value="GO_Central"/>
</dbReference>
<reference evidence="14" key="3">
    <citation type="submission" date="2025-09" db="UniProtKB">
        <authorList>
            <consortium name="Ensembl"/>
        </authorList>
    </citation>
    <scope>IDENTIFICATION</scope>
</reference>
<keyword evidence="8" id="KW-0378">Hydrolase</keyword>
<dbReference type="InParanoid" id="W5MKE2"/>
<protein>
    <recommendedName>
        <fullName evidence="12">Cell cycle checkpoint control protein RAD9A</fullName>
        <ecNumber evidence="4">3.1.11.2</ecNumber>
    </recommendedName>
    <alternativeName>
        <fullName evidence="13">DNA repair exonuclease rad9 homolog A</fullName>
    </alternativeName>
</protein>
<comment type="subcellular location">
    <subcellularLocation>
        <location evidence="2">Nucleus</location>
    </subcellularLocation>
</comment>
<evidence type="ECO:0000256" key="12">
    <source>
        <dbReference type="ARBA" id="ARBA00069752"/>
    </source>
</evidence>
<dbReference type="EMBL" id="AHAT01005193">
    <property type="status" value="NOT_ANNOTATED_CDS"/>
    <property type="molecule type" value="Genomic_DNA"/>
</dbReference>
<dbReference type="eggNOG" id="KOG2810">
    <property type="taxonomic scope" value="Eukaryota"/>
</dbReference>
<evidence type="ECO:0000256" key="4">
    <source>
        <dbReference type="ARBA" id="ARBA00012115"/>
    </source>
</evidence>
<dbReference type="OMA" id="RTRQHHL"/>
<dbReference type="GO" id="GO:0071479">
    <property type="term" value="P:cellular response to ionizing radiation"/>
    <property type="evidence" value="ECO:0000318"/>
    <property type="project" value="GO_Central"/>
</dbReference>
<evidence type="ECO:0000313" key="15">
    <source>
        <dbReference type="Proteomes" id="UP000018468"/>
    </source>
</evidence>
<sequence length="290" mass="32263">MKCVIAGGNVKVFGKTIHALARIGEELWLDPLEKGLAVRSVNSSHSAYGCFLFSPLFFQHYSRGAQTPSAAKDEKPFLKCKLSTKTVLPIFRCLATIERNVERCNISINCPGTRVMFQFFCKHGITKTYNLGYQECESLQAVFPTHLCPNVLKAQSRLLGGIVTHFPVSQEEITLTVTAEKVNVKNYYEEEMDRLKVMHTEVSLHPDEFDYFQVSMDSEITFCLKELRGLLAFAESHALSVSIHFGTSGKPVAFRIEDMVLEATVVLATLTDARSRTGSQSTGVHSQAEG</sequence>
<keyword evidence="10" id="KW-0539">Nucleus</keyword>
<evidence type="ECO:0000256" key="6">
    <source>
        <dbReference type="ARBA" id="ARBA00022722"/>
    </source>
</evidence>
<keyword evidence="7" id="KW-0227">DNA damage</keyword>
<dbReference type="GO" id="GO:0008311">
    <property type="term" value="F:double-stranded DNA 3'-5' DNA exonuclease activity"/>
    <property type="evidence" value="ECO:0007669"/>
    <property type="project" value="UniProtKB-EC"/>
</dbReference>
<dbReference type="HOGENOM" id="CLU_049242_0_0_1"/>
<evidence type="ECO:0000256" key="9">
    <source>
        <dbReference type="ARBA" id="ARBA00022839"/>
    </source>
</evidence>
<evidence type="ECO:0000256" key="11">
    <source>
        <dbReference type="ARBA" id="ARBA00059283"/>
    </source>
</evidence>
<evidence type="ECO:0000256" key="10">
    <source>
        <dbReference type="ARBA" id="ARBA00023242"/>
    </source>
</evidence>
<reference evidence="15" key="1">
    <citation type="submission" date="2011-12" db="EMBL/GenBank/DDBJ databases">
        <title>The Draft Genome of Lepisosteus oculatus.</title>
        <authorList>
            <consortium name="The Broad Institute Genome Assembly &amp; Analysis Group"/>
            <consortium name="Computational R&amp;D Group"/>
            <consortium name="and Sequencing Platform"/>
            <person name="Di Palma F."/>
            <person name="Alfoldi J."/>
            <person name="Johnson J."/>
            <person name="Berlin A."/>
            <person name="Gnerre S."/>
            <person name="Jaffe D."/>
            <person name="MacCallum I."/>
            <person name="Young S."/>
            <person name="Walker B.J."/>
            <person name="Lander E.S."/>
            <person name="Lindblad-Toh K."/>
        </authorList>
    </citation>
    <scope>NUCLEOTIDE SEQUENCE [LARGE SCALE GENOMIC DNA]</scope>
</reference>
<dbReference type="STRING" id="7918.ENSLOCP00000008851"/>
<dbReference type="Ensembl" id="ENSLOCT00000008862.1">
    <property type="protein sequence ID" value="ENSLOCP00000008851.1"/>
    <property type="gene ID" value="ENSLOCG00000007310.1"/>
</dbReference>
<dbReference type="CDD" id="cd00577">
    <property type="entry name" value="PCNA"/>
    <property type="match status" value="1"/>
</dbReference>
<reference evidence="14" key="2">
    <citation type="submission" date="2025-08" db="UniProtKB">
        <authorList>
            <consortium name="Ensembl"/>
        </authorList>
    </citation>
    <scope>IDENTIFICATION</scope>
</reference>
<evidence type="ECO:0000256" key="13">
    <source>
        <dbReference type="ARBA" id="ARBA00079896"/>
    </source>
</evidence>
<evidence type="ECO:0000256" key="8">
    <source>
        <dbReference type="ARBA" id="ARBA00022801"/>
    </source>
</evidence>
<comment type="catalytic activity">
    <reaction evidence="1">
        <text>Exonucleolytic cleavage in the 3'- to 5'-direction to yield nucleoside 5'-phosphates.</text>
        <dbReference type="EC" id="3.1.11.2"/>
    </reaction>
</comment>
<evidence type="ECO:0000256" key="5">
    <source>
        <dbReference type="ARBA" id="ARBA00022553"/>
    </source>
</evidence>
<dbReference type="Pfam" id="PF04139">
    <property type="entry name" value="Rad9"/>
    <property type="match status" value="1"/>
</dbReference>
<evidence type="ECO:0000313" key="14">
    <source>
        <dbReference type="Ensembl" id="ENSLOCP00000008851.1"/>
    </source>
</evidence>
<keyword evidence="5" id="KW-0597">Phosphoprotein</keyword>
<dbReference type="EC" id="3.1.11.2" evidence="4"/>
<organism evidence="14 15">
    <name type="scientific">Lepisosteus oculatus</name>
    <name type="common">Spotted gar</name>
    <dbReference type="NCBI Taxonomy" id="7918"/>
    <lineage>
        <taxon>Eukaryota</taxon>
        <taxon>Metazoa</taxon>
        <taxon>Chordata</taxon>
        <taxon>Craniata</taxon>
        <taxon>Vertebrata</taxon>
        <taxon>Euteleostomi</taxon>
        <taxon>Actinopterygii</taxon>
        <taxon>Neopterygii</taxon>
        <taxon>Holostei</taxon>
        <taxon>Semionotiformes</taxon>
        <taxon>Lepisosteidae</taxon>
        <taxon>Lepisosteus</taxon>
    </lineage>
</organism>
<dbReference type="PANTHER" id="PTHR15237">
    <property type="entry name" value="DNA REPAIR PROTEIN RAD9"/>
    <property type="match status" value="1"/>
</dbReference>
<dbReference type="SUPFAM" id="SSF55979">
    <property type="entry name" value="DNA clamp"/>
    <property type="match status" value="1"/>
</dbReference>
<dbReference type="GO" id="GO:0030896">
    <property type="term" value="C:checkpoint clamp complex"/>
    <property type="evidence" value="ECO:0000318"/>
    <property type="project" value="GO_Central"/>
</dbReference>
<comment type="similarity">
    <text evidence="3">Belongs to the rad9 family.</text>
</comment>
<dbReference type="GeneTree" id="ENSGT00390000005767"/>
<dbReference type="FunCoup" id="W5MKE2">
    <property type="interactions" value="1173"/>
</dbReference>
<accession>W5MKE2</accession>
<evidence type="ECO:0000256" key="3">
    <source>
        <dbReference type="ARBA" id="ARBA00008494"/>
    </source>
</evidence>
<evidence type="ECO:0000256" key="2">
    <source>
        <dbReference type="ARBA" id="ARBA00004123"/>
    </source>
</evidence>
<keyword evidence="15" id="KW-1185">Reference proteome</keyword>
<keyword evidence="9" id="KW-0269">Exonuclease</keyword>
<comment type="function">
    <text evidence="11">Component of the 9-1-1 cell-cycle checkpoint response complex that plays a major role in DNA repair. The 9-1-1 complex is recruited to DNA lesion upon damage by the RAD17-replication factor C (RFC) clamp loader complex. Acts then as a sliding clamp platform on DNA for several proteins involved in long-patch base excision repair (LP-BER). The 9-1-1 complex stimulates DNA polymerase beta (POLB) activity by increasing its affinity for the 3'-OH end of the primer-template and stabilizes POLB to those sites where LP-BER proceeds; endonuclease FEN1 cleavage activity on substrates with double, nick, or gap flaps of distinct sequences and lengths; and DNA ligase I (LIG1) on long-patch base excision repair substrates. The 9-1-1 complex is necessary for the recruitment of RHNO1 to sites of double-stranded breaks (DSB) occurring during the S phase. RAD9A possesses 3'-&gt;5' double stranded DNA exonuclease activity.</text>
</comment>
<name>W5MKE2_LEPOC</name>
<keyword evidence="6" id="KW-0540">Nuclease</keyword>